<evidence type="ECO:0000256" key="2">
    <source>
        <dbReference type="SAM" id="MobiDB-lite"/>
    </source>
</evidence>
<dbReference type="PROSITE" id="PS50122">
    <property type="entry name" value="CHEB"/>
    <property type="match status" value="1"/>
</dbReference>
<organism evidence="5 6">
    <name type="scientific">Roseiarcus fermentans</name>
    <dbReference type="NCBI Taxonomy" id="1473586"/>
    <lineage>
        <taxon>Bacteria</taxon>
        <taxon>Pseudomonadati</taxon>
        <taxon>Pseudomonadota</taxon>
        <taxon>Alphaproteobacteria</taxon>
        <taxon>Hyphomicrobiales</taxon>
        <taxon>Roseiarcaceae</taxon>
        <taxon>Roseiarcus</taxon>
    </lineage>
</organism>
<dbReference type="GO" id="GO:0000156">
    <property type="term" value="F:phosphorelay response regulator activity"/>
    <property type="evidence" value="ECO:0007669"/>
    <property type="project" value="InterPro"/>
</dbReference>
<dbReference type="PANTHER" id="PTHR24422">
    <property type="entry name" value="CHEMOTAXIS PROTEIN METHYLTRANSFERASE"/>
    <property type="match status" value="1"/>
</dbReference>
<dbReference type="SUPFAM" id="SSF47757">
    <property type="entry name" value="Chemotaxis receptor methyltransferase CheR, N-terminal domain"/>
    <property type="match status" value="1"/>
</dbReference>
<dbReference type="InterPro" id="IPR029063">
    <property type="entry name" value="SAM-dependent_MTases_sf"/>
</dbReference>
<accession>A0A366FU01</accession>
<evidence type="ECO:0000313" key="5">
    <source>
        <dbReference type="EMBL" id="RBP17520.1"/>
    </source>
</evidence>
<proteinExistence type="predicted"/>
<dbReference type="PROSITE" id="PS50123">
    <property type="entry name" value="CHER"/>
    <property type="match status" value="1"/>
</dbReference>
<evidence type="ECO:0000259" key="4">
    <source>
        <dbReference type="PROSITE" id="PS50123"/>
    </source>
</evidence>
<feature type="domain" description="CheR-type methyltransferase" evidence="4">
    <location>
        <begin position="228"/>
        <end position="482"/>
    </location>
</feature>
<dbReference type="Proteomes" id="UP000253529">
    <property type="component" value="Unassembled WGS sequence"/>
</dbReference>
<dbReference type="Pfam" id="PF01339">
    <property type="entry name" value="CheB_methylest"/>
    <property type="match status" value="1"/>
</dbReference>
<dbReference type="AlphaFoldDB" id="A0A366FU01"/>
<dbReference type="GO" id="GO:0008757">
    <property type="term" value="F:S-adenosylmethionine-dependent methyltransferase activity"/>
    <property type="evidence" value="ECO:0007669"/>
    <property type="project" value="InterPro"/>
</dbReference>
<dbReference type="RefSeq" id="WP_170153002.1">
    <property type="nucleotide sequence ID" value="NZ_QNRK01000002.1"/>
</dbReference>
<keyword evidence="6" id="KW-1185">Reference proteome</keyword>
<dbReference type="Gene3D" id="3.40.50.180">
    <property type="entry name" value="Methylesterase CheB, C-terminal domain"/>
    <property type="match status" value="1"/>
</dbReference>
<keyword evidence="1" id="KW-0145">Chemotaxis</keyword>
<feature type="compositionally biased region" description="Basic and acidic residues" evidence="2">
    <location>
        <begin position="200"/>
        <end position="212"/>
    </location>
</feature>
<feature type="active site" evidence="1">
    <location>
        <position position="139"/>
    </location>
</feature>
<dbReference type="GO" id="GO:0008984">
    <property type="term" value="F:protein-glutamate methylesterase activity"/>
    <property type="evidence" value="ECO:0007669"/>
    <property type="project" value="InterPro"/>
</dbReference>
<dbReference type="SUPFAM" id="SSF53335">
    <property type="entry name" value="S-adenosyl-L-methionine-dependent methyltransferases"/>
    <property type="match status" value="1"/>
</dbReference>
<dbReference type="GO" id="GO:0005737">
    <property type="term" value="C:cytoplasm"/>
    <property type="evidence" value="ECO:0007669"/>
    <property type="project" value="InterPro"/>
</dbReference>
<dbReference type="InterPro" id="IPR000780">
    <property type="entry name" value="CheR_MeTrfase"/>
</dbReference>
<name>A0A366FU01_9HYPH</name>
<dbReference type="InterPro" id="IPR000673">
    <property type="entry name" value="Sig_transdc_resp-reg_Me-estase"/>
</dbReference>
<evidence type="ECO:0000313" key="6">
    <source>
        <dbReference type="Proteomes" id="UP000253529"/>
    </source>
</evidence>
<dbReference type="CDD" id="cd16434">
    <property type="entry name" value="CheB-CheR_fusion"/>
    <property type="match status" value="1"/>
</dbReference>
<dbReference type="GO" id="GO:0006935">
    <property type="term" value="P:chemotaxis"/>
    <property type="evidence" value="ECO:0007669"/>
    <property type="project" value="UniProtKB-UniRule"/>
</dbReference>
<dbReference type="SMART" id="SM00138">
    <property type="entry name" value="MeTrc"/>
    <property type="match status" value="1"/>
</dbReference>
<dbReference type="InterPro" id="IPR022642">
    <property type="entry name" value="CheR_C"/>
</dbReference>
<dbReference type="Gene3D" id="3.40.50.150">
    <property type="entry name" value="Vaccinia Virus protein VP39"/>
    <property type="match status" value="1"/>
</dbReference>
<evidence type="ECO:0000256" key="1">
    <source>
        <dbReference type="PROSITE-ProRule" id="PRU00050"/>
    </source>
</evidence>
<evidence type="ECO:0000259" key="3">
    <source>
        <dbReference type="PROSITE" id="PS50122"/>
    </source>
</evidence>
<dbReference type="SUPFAM" id="SSF52738">
    <property type="entry name" value="Methylesterase CheB, C-terminal domain"/>
    <property type="match status" value="1"/>
</dbReference>
<dbReference type="PANTHER" id="PTHR24422:SF27">
    <property type="entry name" value="PROTEIN-GLUTAMATE O-METHYLTRANSFERASE"/>
    <property type="match status" value="1"/>
</dbReference>
<dbReference type="InterPro" id="IPR050903">
    <property type="entry name" value="Bact_Chemotaxis_MeTrfase"/>
</dbReference>
<dbReference type="InterPro" id="IPR035909">
    <property type="entry name" value="CheB_C"/>
</dbReference>
<reference evidence="5 6" key="1">
    <citation type="submission" date="2018-06" db="EMBL/GenBank/DDBJ databases">
        <title>Genomic Encyclopedia of Type Strains, Phase IV (KMG-IV): sequencing the most valuable type-strain genomes for metagenomic binning, comparative biology and taxonomic classification.</title>
        <authorList>
            <person name="Goeker M."/>
        </authorList>
    </citation>
    <scope>NUCLEOTIDE SEQUENCE [LARGE SCALE GENOMIC DNA]</scope>
    <source>
        <strain evidence="5 6">DSM 24875</strain>
    </source>
</reference>
<dbReference type="PRINTS" id="PR00996">
    <property type="entry name" value="CHERMTFRASE"/>
</dbReference>
<dbReference type="Pfam" id="PF01739">
    <property type="entry name" value="CheR"/>
    <property type="match status" value="1"/>
</dbReference>
<gene>
    <name evidence="5" type="ORF">DFR50_10211</name>
</gene>
<dbReference type="EMBL" id="QNRK01000002">
    <property type="protein sequence ID" value="RBP17520.1"/>
    <property type="molecule type" value="Genomic_DNA"/>
</dbReference>
<protein>
    <submittedName>
        <fullName evidence="5">Two-component system CheB/CheR fusion protein</fullName>
    </submittedName>
</protein>
<feature type="region of interest" description="Disordered" evidence="2">
    <location>
        <begin position="199"/>
        <end position="219"/>
    </location>
</feature>
<feature type="active site" evidence="1">
    <location>
        <position position="20"/>
    </location>
</feature>
<feature type="domain" description="CheB-type methylesterase" evidence="3">
    <location>
        <begin position="8"/>
        <end position="192"/>
    </location>
</feature>
<dbReference type="Pfam" id="PF03705">
    <property type="entry name" value="CheR_N"/>
    <property type="match status" value="1"/>
</dbReference>
<dbReference type="InterPro" id="IPR022641">
    <property type="entry name" value="CheR_N"/>
</dbReference>
<feature type="active site" evidence="1">
    <location>
        <position position="47"/>
    </location>
</feature>
<keyword evidence="1" id="KW-0378">Hydrolase</keyword>
<sequence length="491" mass="53256">MPDVTPSAAPVFPIVGIGASAGGLRALESFFHATAPAPGMAFVVVMHLAPDKPSLLAEILARHTAMTVEVARDGQAVEKDTVYVLPPKAVLTISGGILRLQETDVAHHQRSPIDVFFSSLAHDRRENAVGVVLSGSGSDGVLGVRAIKACLGVTIAQARDSSGPGFASMPDSAIASGLVDFAIPAVDIPGRLSEIFHGAGRSDGDASGERPLPEGGTANDERDAIYGLLRKATGHDFSDYKIGSFMRRVFRRMQIHQCATLPDYVALMRKDANEATLLFRDLLINVTSFFRDAEAFEALRQMAIPRLFEDKTAADWVRVWTPGCSTGEEAISIAIMLREFMDTLSAPPRVTIFATDVDEAALAAARAGRYPERLVQGVSPERLQRFFVAQPGAYVVAREVRDLCAFSTHNLLRDPPFSRMDMISCRNLLIYFGGEAQRQLFPVFHYALRPGGLLFLGQSETIGRFADLFRALNTAKYVYQALDAARLGSCR</sequence>
<comment type="caution">
    <text evidence="5">The sequence shown here is derived from an EMBL/GenBank/DDBJ whole genome shotgun (WGS) entry which is preliminary data.</text>
</comment>